<dbReference type="PANTHER" id="PTHR43546">
    <property type="entry name" value="UPF0173 METAL-DEPENDENT HYDROLASE MJ1163-RELATED"/>
    <property type="match status" value="1"/>
</dbReference>
<dbReference type="InterPro" id="IPR022877">
    <property type="entry name" value="UPF0173"/>
</dbReference>
<accession>D5XA44</accession>
<dbReference type="GO" id="GO:0016787">
    <property type="term" value="F:hydrolase activity"/>
    <property type="evidence" value="ECO:0007669"/>
    <property type="project" value="UniProtKB-UniRule"/>
</dbReference>
<dbReference type="RefSeq" id="WP_013121176.1">
    <property type="nucleotide sequence ID" value="NC_014152.1"/>
</dbReference>
<gene>
    <name evidence="4" type="ordered locus">TherJR_2337</name>
</gene>
<dbReference type="KEGG" id="tjr:TherJR_2337"/>
<comment type="similarity">
    <text evidence="2">Belongs to the UPF0173 family.</text>
</comment>
<dbReference type="EMBL" id="CP002028">
    <property type="protein sequence ID" value="ADG83177.1"/>
    <property type="molecule type" value="Genomic_DNA"/>
</dbReference>
<dbReference type="SUPFAM" id="SSF56281">
    <property type="entry name" value="Metallo-hydrolase/oxidoreductase"/>
    <property type="match status" value="1"/>
</dbReference>
<dbReference type="NCBIfam" id="NF001911">
    <property type="entry name" value="PRK00685.1"/>
    <property type="match status" value="1"/>
</dbReference>
<protein>
    <recommendedName>
        <fullName evidence="2">UPF0173 metal-dependent hydrolase TherJR_2337</fullName>
    </recommendedName>
</protein>
<dbReference type="AlphaFoldDB" id="D5XA44"/>
<dbReference type="InterPro" id="IPR050114">
    <property type="entry name" value="UPF0173_UPF0282_UlaG_hydrolase"/>
</dbReference>
<dbReference type="Gene3D" id="3.60.15.10">
    <property type="entry name" value="Ribonuclease Z/Hydroxyacylglutathione hydrolase-like"/>
    <property type="match status" value="1"/>
</dbReference>
<dbReference type="InterPro" id="IPR001279">
    <property type="entry name" value="Metallo-B-lactamas"/>
</dbReference>
<proteinExistence type="inferred from homology"/>
<organism evidence="4 5">
    <name type="scientific">Thermincola potens (strain JR)</name>
    <dbReference type="NCBI Taxonomy" id="635013"/>
    <lineage>
        <taxon>Bacteria</taxon>
        <taxon>Bacillati</taxon>
        <taxon>Bacillota</taxon>
        <taxon>Clostridia</taxon>
        <taxon>Eubacteriales</taxon>
        <taxon>Thermincolaceae</taxon>
        <taxon>Thermincola</taxon>
    </lineage>
</organism>
<keyword evidence="5" id="KW-1185">Reference proteome</keyword>
<dbReference type="InterPro" id="IPR036866">
    <property type="entry name" value="RibonucZ/Hydroxyglut_hydro"/>
</dbReference>
<evidence type="ECO:0000256" key="2">
    <source>
        <dbReference type="HAMAP-Rule" id="MF_00457"/>
    </source>
</evidence>
<evidence type="ECO:0000259" key="3">
    <source>
        <dbReference type="SMART" id="SM00849"/>
    </source>
</evidence>
<dbReference type="eggNOG" id="COG2220">
    <property type="taxonomic scope" value="Bacteria"/>
</dbReference>
<keyword evidence="1 2" id="KW-0378">Hydrolase</keyword>
<feature type="domain" description="Metallo-beta-lactamase" evidence="3">
    <location>
        <begin position="7"/>
        <end position="190"/>
    </location>
</feature>
<evidence type="ECO:0000313" key="4">
    <source>
        <dbReference type="EMBL" id="ADG83177.1"/>
    </source>
</evidence>
<evidence type="ECO:0000313" key="5">
    <source>
        <dbReference type="Proteomes" id="UP000002377"/>
    </source>
</evidence>
<reference evidence="4 5" key="1">
    <citation type="submission" date="2010-05" db="EMBL/GenBank/DDBJ databases">
        <title>Complete sequence of Thermincola sp. JR.</title>
        <authorList>
            <consortium name="US DOE Joint Genome Institute"/>
            <person name="Lucas S."/>
            <person name="Copeland A."/>
            <person name="Lapidus A."/>
            <person name="Cheng J.-F."/>
            <person name="Bruce D."/>
            <person name="Goodwin L."/>
            <person name="Pitluck S."/>
            <person name="Chertkov O."/>
            <person name="Detter J.C."/>
            <person name="Han C."/>
            <person name="Tapia R."/>
            <person name="Land M."/>
            <person name="Hauser L."/>
            <person name="Kyrpides N."/>
            <person name="Mikhailova N."/>
            <person name="Hazen T.C."/>
            <person name="Woyke T."/>
        </authorList>
    </citation>
    <scope>NUCLEOTIDE SEQUENCE [LARGE SCALE GENOMIC DNA]</scope>
    <source>
        <strain evidence="4 5">JR</strain>
    </source>
</reference>
<dbReference type="PANTHER" id="PTHR43546:SF3">
    <property type="entry name" value="UPF0173 METAL-DEPENDENT HYDROLASE MJ1163"/>
    <property type="match status" value="1"/>
</dbReference>
<sequence length="227" mass="24659">MQLKFLGHAAFLLEAGEVRLAVDPFITDNPAAPCSVNDVNAGWILITHGHFDHFGDTLEIAAKNSATVISVAEIAKYCADKGVQAHGMHIGGSHDFGKFTVKLTMALHGSSIGSSPAQYLGNPCGFLITINGKTIYHAGDTGLFGDMELIGRLHVIDYALLPIGDNFTMGPRDALEAVRMLRPKKVIPMHYNTWELINQNPKQFQETVERETGIPVIILQPGESINI</sequence>
<dbReference type="Pfam" id="PF12706">
    <property type="entry name" value="Lactamase_B_2"/>
    <property type="match status" value="1"/>
</dbReference>
<dbReference type="HAMAP" id="MF_00457">
    <property type="entry name" value="UPF0173"/>
    <property type="match status" value="1"/>
</dbReference>
<dbReference type="OrthoDB" id="9789133at2"/>
<dbReference type="HOGENOM" id="CLU_070010_4_1_9"/>
<evidence type="ECO:0000256" key="1">
    <source>
        <dbReference type="ARBA" id="ARBA00022801"/>
    </source>
</evidence>
<name>D5XA44_THEPJ</name>
<dbReference type="Proteomes" id="UP000002377">
    <property type="component" value="Chromosome"/>
</dbReference>
<dbReference type="SMART" id="SM00849">
    <property type="entry name" value="Lactamase_B"/>
    <property type="match status" value="1"/>
</dbReference>